<dbReference type="AlphaFoldDB" id="A0A0L0BZ00"/>
<proteinExistence type="predicted"/>
<accession>A0A0L0BZ00</accession>
<sequence>MINISWFALNLKNKIKSAADQHMSKQGLCAALLTVIPLTVPYELRMELIRDVLDRMHIVSSYATFGCRCNIGFAFLGLKFLHPLLHYLDIKIDPDLLAGYFGLMNTSLGAVEETTGGTPQLLTLDQDLIIPIIITIDHSLIVKPFGKRIISRLGKEQCIGLIYVNNGSFIEIAAHH</sequence>
<gene>
    <name evidence="1" type="ORF">FF38_10547</name>
</gene>
<keyword evidence="2" id="KW-1185">Reference proteome</keyword>
<dbReference type="EMBL" id="JRES01001227">
    <property type="protein sequence ID" value="KNC24464.1"/>
    <property type="molecule type" value="Genomic_DNA"/>
</dbReference>
<name>A0A0L0BZ00_LUCCU</name>
<reference evidence="1 2" key="1">
    <citation type="journal article" date="2015" name="Nat. Commun.">
        <title>Lucilia cuprina genome unlocks parasitic fly biology to underpin future interventions.</title>
        <authorList>
            <person name="Anstead C.A."/>
            <person name="Korhonen P.K."/>
            <person name="Young N.D."/>
            <person name="Hall R.S."/>
            <person name="Jex A.R."/>
            <person name="Murali S.C."/>
            <person name="Hughes D.S."/>
            <person name="Lee S.F."/>
            <person name="Perry T."/>
            <person name="Stroehlein A.J."/>
            <person name="Ansell B.R."/>
            <person name="Breugelmans B."/>
            <person name="Hofmann A."/>
            <person name="Qu J."/>
            <person name="Dugan S."/>
            <person name="Lee S.L."/>
            <person name="Chao H."/>
            <person name="Dinh H."/>
            <person name="Han Y."/>
            <person name="Doddapaneni H.V."/>
            <person name="Worley K.C."/>
            <person name="Muzny D.M."/>
            <person name="Ioannidis P."/>
            <person name="Waterhouse R.M."/>
            <person name="Zdobnov E.M."/>
            <person name="James P.J."/>
            <person name="Bagnall N.H."/>
            <person name="Kotze A.C."/>
            <person name="Gibbs R.A."/>
            <person name="Richards S."/>
            <person name="Batterham P."/>
            <person name="Gasser R.B."/>
        </authorList>
    </citation>
    <scope>NUCLEOTIDE SEQUENCE [LARGE SCALE GENOMIC DNA]</scope>
    <source>
        <strain evidence="1 2">LS</strain>
        <tissue evidence="1">Full body</tissue>
    </source>
</reference>
<organism evidence="1 2">
    <name type="scientific">Lucilia cuprina</name>
    <name type="common">Green bottle fly</name>
    <name type="synonym">Australian sheep blowfly</name>
    <dbReference type="NCBI Taxonomy" id="7375"/>
    <lineage>
        <taxon>Eukaryota</taxon>
        <taxon>Metazoa</taxon>
        <taxon>Ecdysozoa</taxon>
        <taxon>Arthropoda</taxon>
        <taxon>Hexapoda</taxon>
        <taxon>Insecta</taxon>
        <taxon>Pterygota</taxon>
        <taxon>Neoptera</taxon>
        <taxon>Endopterygota</taxon>
        <taxon>Diptera</taxon>
        <taxon>Brachycera</taxon>
        <taxon>Muscomorpha</taxon>
        <taxon>Oestroidea</taxon>
        <taxon>Calliphoridae</taxon>
        <taxon>Luciliinae</taxon>
        <taxon>Lucilia</taxon>
    </lineage>
</organism>
<evidence type="ECO:0000313" key="2">
    <source>
        <dbReference type="Proteomes" id="UP000037069"/>
    </source>
</evidence>
<comment type="caution">
    <text evidence="1">The sequence shown here is derived from an EMBL/GenBank/DDBJ whole genome shotgun (WGS) entry which is preliminary data.</text>
</comment>
<dbReference type="Proteomes" id="UP000037069">
    <property type="component" value="Unassembled WGS sequence"/>
</dbReference>
<protein>
    <submittedName>
        <fullName evidence="1">Uncharacterized protein</fullName>
    </submittedName>
</protein>
<evidence type="ECO:0000313" key="1">
    <source>
        <dbReference type="EMBL" id="KNC24464.1"/>
    </source>
</evidence>